<dbReference type="Gene3D" id="3.90.190.10">
    <property type="entry name" value="Protein tyrosine phosphatase superfamily"/>
    <property type="match status" value="1"/>
</dbReference>
<dbReference type="PROSITE" id="PS00383">
    <property type="entry name" value="TYR_PHOSPHATASE_1"/>
    <property type="match status" value="1"/>
</dbReference>
<comment type="caution">
    <text evidence="2">The sequence shown here is derived from an EMBL/GenBank/DDBJ whole genome shotgun (WGS) entry which is preliminary data.</text>
</comment>
<sequence>MTPNELPIHHGFNFRDLGGYPTKAGQTVASNRLIRSGRLNELSTRDQAFLADYGLKVDVDFRSPEERADSPDRLPAGVDYQFTPVFPTDETKVTKSQEEKHTELAQDPLAGFRSMVKTYAAIVQLPSAKKAYRQFFDLLLGMPADGALLFHCSAGKDRTGMGAVYLLTALGVDPVTIRQDYLASNLFLVGESQRLVNEIKAQGGSPALQASYRSLGGVANEYLDSALFTINREYGSLNDYLTNELLLTNSQRQDLRALYLK</sequence>
<protein>
    <submittedName>
        <fullName evidence="2">Tyrosine-protein phosphatase</fullName>
    </submittedName>
</protein>
<dbReference type="PANTHER" id="PTHR31126:SF1">
    <property type="entry name" value="TYROSINE SPECIFIC PROTEIN PHOSPHATASES DOMAIN-CONTAINING PROTEIN"/>
    <property type="match status" value="1"/>
</dbReference>
<name>A0ABW4BE22_9LACO</name>
<evidence type="ECO:0000256" key="1">
    <source>
        <dbReference type="ARBA" id="ARBA00009580"/>
    </source>
</evidence>
<dbReference type="InterPro" id="IPR026893">
    <property type="entry name" value="Tyr/Ser_Pase_IphP-type"/>
</dbReference>
<evidence type="ECO:0000313" key="3">
    <source>
        <dbReference type="Proteomes" id="UP001597199"/>
    </source>
</evidence>
<dbReference type="PANTHER" id="PTHR31126">
    <property type="entry name" value="TYROSINE-PROTEIN PHOSPHATASE"/>
    <property type="match status" value="1"/>
</dbReference>
<proteinExistence type="inferred from homology"/>
<dbReference type="InterPro" id="IPR029021">
    <property type="entry name" value="Prot-tyrosine_phosphatase-like"/>
</dbReference>
<dbReference type="EMBL" id="JBHTOA010000016">
    <property type="protein sequence ID" value="MFD1398191.1"/>
    <property type="molecule type" value="Genomic_DNA"/>
</dbReference>
<comment type="similarity">
    <text evidence="1">Belongs to the protein-tyrosine phosphatase family.</text>
</comment>
<keyword evidence="3" id="KW-1185">Reference proteome</keyword>
<reference evidence="3" key="1">
    <citation type="journal article" date="2019" name="Int. J. Syst. Evol. Microbiol.">
        <title>The Global Catalogue of Microorganisms (GCM) 10K type strain sequencing project: providing services to taxonomists for standard genome sequencing and annotation.</title>
        <authorList>
            <consortium name="The Broad Institute Genomics Platform"/>
            <consortium name="The Broad Institute Genome Sequencing Center for Infectious Disease"/>
            <person name="Wu L."/>
            <person name="Ma J."/>
        </authorList>
    </citation>
    <scope>NUCLEOTIDE SEQUENCE [LARGE SCALE GENOMIC DNA]</scope>
    <source>
        <strain evidence="3">CCM 9110</strain>
    </source>
</reference>
<dbReference type="InterPro" id="IPR016130">
    <property type="entry name" value="Tyr_Pase_AS"/>
</dbReference>
<dbReference type="Proteomes" id="UP001597199">
    <property type="component" value="Unassembled WGS sequence"/>
</dbReference>
<evidence type="ECO:0000313" key="2">
    <source>
        <dbReference type="EMBL" id="MFD1398191.1"/>
    </source>
</evidence>
<dbReference type="SUPFAM" id="SSF52799">
    <property type="entry name" value="(Phosphotyrosine protein) phosphatases II"/>
    <property type="match status" value="1"/>
</dbReference>
<organism evidence="2 3">
    <name type="scientific">Lacticaseibacillus suilingensis</name>
    <dbReference type="NCBI Taxonomy" id="2799577"/>
    <lineage>
        <taxon>Bacteria</taxon>
        <taxon>Bacillati</taxon>
        <taxon>Bacillota</taxon>
        <taxon>Bacilli</taxon>
        <taxon>Lactobacillales</taxon>
        <taxon>Lactobacillaceae</taxon>
        <taxon>Lacticaseibacillus</taxon>
    </lineage>
</organism>
<dbReference type="RefSeq" id="WP_204117938.1">
    <property type="nucleotide sequence ID" value="NZ_BOLV01000001.1"/>
</dbReference>
<accession>A0ABW4BE22</accession>
<dbReference type="Pfam" id="PF13350">
    <property type="entry name" value="Y_phosphatase3"/>
    <property type="match status" value="1"/>
</dbReference>
<gene>
    <name evidence="2" type="ORF">ACFQ41_02585</name>
</gene>